<organism evidence="2 3">
    <name type="scientific">Aquilegia coerulea</name>
    <name type="common">Rocky mountain columbine</name>
    <dbReference type="NCBI Taxonomy" id="218851"/>
    <lineage>
        <taxon>Eukaryota</taxon>
        <taxon>Viridiplantae</taxon>
        <taxon>Streptophyta</taxon>
        <taxon>Embryophyta</taxon>
        <taxon>Tracheophyta</taxon>
        <taxon>Spermatophyta</taxon>
        <taxon>Magnoliopsida</taxon>
        <taxon>Ranunculales</taxon>
        <taxon>Ranunculaceae</taxon>
        <taxon>Thalictroideae</taxon>
        <taxon>Aquilegia</taxon>
    </lineage>
</organism>
<evidence type="ECO:0000313" key="2">
    <source>
        <dbReference type="EMBL" id="PIA28852.1"/>
    </source>
</evidence>
<dbReference type="STRING" id="218851.A0A2G5CC47"/>
<keyword evidence="3" id="KW-1185">Reference proteome</keyword>
<proteinExistence type="predicted"/>
<reference evidence="2 3" key="1">
    <citation type="submission" date="2017-09" db="EMBL/GenBank/DDBJ databases">
        <title>WGS assembly of Aquilegia coerulea Goldsmith.</title>
        <authorList>
            <person name="Hodges S."/>
            <person name="Kramer E."/>
            <person name="Nordborg M."/>
            <person name="Tomkins J."/>
            <person name="Borevitz J."/>
            <person name="Derieg N."/>
            <person name="Yan J."/>
            <person name="Mihaltcheva S."/>
            <person name="Hayes R.D."/>
            <person name="Rokhsar D."/>
        </authorList>
    </citation>
    <scope>NUCLEOTIDE SEQUENCE [LARGE SCALE GENOMIC DNA]</scope>
    <source>
        <strain evidence="3">cv. Goldsmith</strain>
    </source>
</reference>
<dbReference type="PROSITE" id="PS01211">
    <property type="entry name" value="UPF0001"/>
    <property type="match status" value="1"/>
</dbReference>
<dbReference type="InterPro" id="IPR029066">
    <property type="entry name" value="PLP-binding_barrel"/>
</dbReference>
<dbReference type="SUPFAM" id="SSF51419">
    <property type="entry name" value="PLP-binding barrel"/>
    <property type="match status" value="1"/>
</dbReference>
<dbReference type="Gene3D" id="3.20.20.10">
    <property type="entry name" value="Alanine racemase"/>
    <property type="match status" value="1"/>
</dbReference>
<keyword evidence="1" id="KW-0663">Pyridoxal phosphate</keyword>
<evidence type="ECO:0000313" key="3">
    <source>
        <dbReference type="Proteomes" id="UP000230069"/>
    </source>
</evidence>
<evidence type="ECO:0000256" key="1">
    <source>
        <dbReference type="ARBA" id="ARBA00022898"/>
    </source>
</evidence>
<gene>
    <name evidence="2" type="ORF">AQUCO_06600050v1</name>
</gene>
<protein>
    <recommendedName>
        <fullName evidence="4">Alanine racemase N-terminal domain-containing protein</fullName>
    </recommendedName>
</protein>
<sequence length="109" mass="12011">MATTPPPAALMESVATTTTAVTSLHSVLQRVQHAAEKSGRKSDQVRVLAVSKTKPVYVINQVYQAGHRCFGENYVQEIVEKAPQLPDDIEWHFIGNLQSNKVKPLLGML</sequence>
<dbReference type="InParanoid" id="A0A2G5CC47"/>
<name>A0A2G5CC47_AQUCA</name>
<dbReference type="AlphaFoldDB" id="A0A2G5CC47"/>
<dbReference type="EMBL" id="KZ305083">
    <property type="protein sequence ID" value="PIA28852.1"/>
    <property type="molecule type" value="Genomic_DNA"/>
</dbReference>
<dbReference type="GO" id="GO:0030170">
    <property type="term" value="F:pyridoxal phosphate binding"/>
    <property type="evidence" value="ECO:0007669"/>
    <property type="project" value="InterPro"/>
</dbReference>
<dbReference type="Proteomes" id="UP000230069">
    <property type="component" value="Unassembled WGS sequence"/>
</dbReference>
<evidence type="ECO:0008006" key="4">
    <source>
        <dbReference type="Google" id="ProtNLM"/>
    </source>
</evidence>
<dbReference type="PANTHER" id="PTHR10146">
    <property type="entry name" value="PROLINE SYNTHETASE CO-TRANSCRIBED BACTERIAL HOMOLOG PROTEIN"/>
    <property type="match status" value="1"/>
</dbReference>
<accession>A0A2G5CC47</accession>
<dbReference type="InterPro" id="IPR011078">
    <property type="entry name" value="PyrdxlP_homeostasis"/>
</dbReference>
<dbReference type="OrthoDB" id="10264196at2759"/>
<dbReference type="PANTHER" id="PTHR10146:SF14">
    <property type="entry name" value="PYRIDOXAL PHOSPHATE HOMEOSTASIS PROTEIN"/>
    <property type="match status" value="1"/>
</dbReference>